<dbReference type="FunFam" id="1.10.132.60:FF:000002">
    <property type="entry name" value="DNA polymerase epsilon catalytic subunit"/>
    <property type="match status" value="1"/>
</dbReference>
<evidence type="ECO:0000256" key="3">
    <source>
        <dbReference type="ARBA" id="ARBA00022485"/>
    </source>
</evidence>
<dbReference type="Proteomes" id="UP000835052">
    <property type="component" value="Unassembled WGS sequence"/>
</dbReference>
<dbReference type="InterPro" id="IPR055191">
    <property type="entry name" value="POL2_thumb"/>
</dbReference>
<keyword evidence="13 15" id="KW-0238">DNA-binding</keyword>
<keyword evidence="8 15" id="KW-0863">Zinc-finger</keyword>
<name>A0A8S1H3F3_9PELO</name>
<keyword evidence="18" id="KW-1185">Reference proteome</keyword>
<evidence type="ECO:0000256" key="9">
    <source>
        <dbReference type="ARBA" id="ARBA00022833"/>
    </source>
</evidence>
<evidence type="ECO:0000256" key="5">
    <source>
        <dbReference type="ARBA" id="ARBA00022695"/>
    </source>
</evidence>
<evidence type="ECO:0000313" key="18">
    <source>
        <dbReference type="Proteomes" id="UP000835052"/>
    </source>
</evidence>
<evidence type="ECO:0000256" key="7">
    <source>
        <dbReference type="ARBA" id="ARBA00022723"/>
    </source>
</evidence>
<dbReference type="CDD" id="cd05535">
    <property type="entry name" value="POLBc_epsilon"/>
    <property type="match status" value="1"/>
</dbReference>
<evidence type="ECO:0000256" key="14">
    <source>
        <dbReference type="ARBA" id="ARBA00023242"/>
    </source>
</evidence>
<dbReference type="FunFam" id="3.30.420.10:FF:000010">
    <property type="entry name" value="DNA polymerase epsilon catalytic subunit"/>
    <property type="match status" value="1"/>
</dbReference>
<dbReference type="GO" id="GO:0051539">
    <property type="term" value="F:4 iron, 4 sulfur cluster binding"/>
    <property type="evidence" value="ECO:0007669"/>
    <property type="project" value="UniProtKB-KW"/>
</dbReference>
<dbReference type="GO" id="GO:0006287">
    <property type="term" value="P:base-excision repair, gap-filling"/>
    <property type="evidence" value="ECO:0007669"/>
    <property type="project" value="TreeGrafter"/>
</dbReference>
<dbReference type="FunFam" id="3.90.1600.10:FF:000006">
    <property type="entry name" value="DNA polymerase epsilon catalytic subunit"/>
    <property type="match status" value="1"/>
</dbReference>
<dbReference type="GO" id="GO:0003887">
    <property type="term" value="F:DNA-directed DNA polymerase activity"/>
    <property type="evidence" value="ECO:0007669"/>
    <property type="project" value="UniProtKB-KW"/>
</dbReference>
<dbReference type="GO" id="GO:0003677">
    <property type="term" value="F:DNA binding"/>
    <property type="evidence" value="ECO:0007669"/>
    <property type="project" value="UniProtKB-KW"/>
</dbReference>
<dbReference type="GO" id="GO:0000278">
    <property type="term" value="P:mitotic cell cycle"/>
    <property type="evidence" value="ECO:0007669"/>
    <property type="project" value="TreeGrafter"/>
</dbReference>
<dbReference type="SMART" id="SM00486">
    <property type="entry name" value="POLBc"/>
    <property type="match status" value="1"/>
</dbReference>
<dbReference type="InterPro" id="IPR043502">
    <property type="entry name" value="DNA/RNA_pol_sf"/>
</dbReference>
<dbReference type="Gene3D" id="3.30.342.10">
    <property type="entry name" value="DNA Polymerase, chain B, domain 1"/>
    <property type="match status" value="1"/>
</dbReference>
<evidence type="ECO:0000256" key="1">
    <source>
        <dbReference type="ARBA" id="ARBA00004123"/>
    </source>
</evidence>
<dbReference type="Pfam" id="PF22912">
    <property type="entry name" value="zf-DPOE"/>
    <property type="match status" value="1"/>
</dbReference>
<dbReference type="InterPro" id="IPR012337">
    <property type="entry name" value="RNaseH-like_sf"/>
</dbReference>
<dbReference type="CDD" id="cd05779">
    <property type="entry name" value="DNA_polB_epsilon_exo"/>
    <property type="match status" value="1"/>
</dbReference>
<evidence type="ECO:0000256" key="10">
    <source>
        <dbReference type="ARBA" id="ARBA00022932"/>
    </source>
</evidence>
<keyword evidence="3 15" id="KW-0004">4Fe-4S</keyword>
<dbReference type="InterPro" id="IPR054475">
    <property type="entry name" value="Znf-DPOE"/>
</dbReference>
<comment type="subcellular location">
    <subcellularLocation>
        <location evidence="1 15">Nucleus</location>
    </subcellularLocation>
</comment>
<evidence type="ECO:0000313" key="17">
    <source>
        <dbReference type="EMBL" id="CAD6189723.1"/>
    </source>
</evidence>
<dbReference type="FunFam" id="3.30.342.10:FF:000023">
    <property type="entry name" value="DNA polymerase epsilon catalytic subunit"/>
    <property type="match status" value="1"/>
</dbReference>
<dbReference type="SMART" id="SM01159">
    <property type="entry name" value="DUF1744"/>
    <property type="match status" value="1"/>
</dbReference>
<dbReference type="SUPFAM" id="SSF56672">
    <property type="entry name" value="DNA/RNA polymerases"/>
    <property type="match status" value="1"/>
</dbReference>
<dbReference type="EMBL" id="CAJGYM010000012">
    <property type="protein sequence ID" value="CAD6189723.1"/>
    <property type="molecule type" value="Genomic_DNA"/>
</dbReference>
<keyword evidence="10 15" id="KW-0239">DNA-directed DNA polymerase</keyword>
<keyword evidence="14 15" id="KW-0539">Nucleus</keyword>
<dbReference type="Pfam" id="PF08490">
    <property type="entry name" value="DUF1744"/>
    <property type="match status" value="1"/>
</dbReference>
<feature type="non-terminal residue" evidence="17">
    <location>
        <position position="1"/>
    </location>
</feature>
<evidence type="ECO:0000256" key="6">
    <source>
        <dbReference type="ARBA" id="ARBA00022705"/>
    </source>
</evidence>
<dbReference type="SUPFAM" id="SSF53098">
    <property type="entry name" value="Ribonuclease H-like"/>
    <property type="match status" value="1"/>
</dbReference>
<reference evidence="17" key="1">
    <citation type="submission" date="2020-10" db="EMBL/GenBank/DDBJ databases">
        <authorList>
            <person name="Kikuchi T."/>
        </authorList>
    </citation>
    <scope>NUCLEOTIDE SEQUENCE</scope>
    <source>
        <strain evidence="17">NKZ352</strain>
    </source>
</reference>
<dbReference type="InterPro" id="IPR036397">
    <property type="entry name" value="RNaseH_sf"/>
</dbReference>
<evidence type="ECO:0000256" key="4">
    <source>
        <dbReference type="ARBA" id="ARBA00022679"/>
    </source>
</evidence>
<dbReference type="InterPro" id="IPR006133">
    <property type="entry name" value="DNA-dir_DNA_pol_B_exonuc"/>
</dbReference>
<dbReference type="Pfam" id="PF03104">
    <property type="entry name" value="DNA_pol_B_exo1"/>
    <property type="match status" value="1"/>
</dbReference>
<keyword evidence="12 15" id="KW-0411">Iron-sulfur</keyword>
<dbReference type="PANTHER" id="PTHR10670:SF0">
    <property type="entry name" value="DNA POLYMERASE EPSILON CATALYTIC SUBUNIT A"/>
    <property type="match status" value="1"/>
</dbReference>
<dbReference type="InterPro" id="IPR029703">
    <property type="entry name" value="POL2"/>
</dbReference>
<comment type="similarity">
    <text evidence="2 15">Belongs to the DNA polymerase type-B family.</text>
</comment>
<comment type="function">
    <text evidence="15">DNA polymerase II participates in chromosomal DNA replication.</text>
</comment>
<evidence type="ECO:0000256" key="12">
    <source>
        <dbReference type="ARBA" id="ARBA00023014"/>
    </source>
</evidence>
<dbReference type="GO" id="GO:0006272">
    <property type="term" value="P:leading strand elongation"/>
    <property type="evidence" value="ECO:0007669"/>
    <property type="project" value="TreeGrafter"/>
</dbReference>
<evidence type="ECO:0000256" key="15">
    <source>
        <dbReference type="RuleBase" id="RU365029"/>
    </source>
</evidence>
<dbReference type="GO" id="GO:0045004">
    <property type="term" value="P:DNA replication proofreading"/>
    <property type="evidence" value="ECO:0007669"/>
    <property type="project" value="TreeGrafter"/>
</dbReference>
<evidence type="ECO:0000256" key="2">
    <source>
        <dbReference type="ARBA" id="ARBA00005755"/>
    </source>
</evidence>
<dbReference type="PANTHER" id="PTHR10670">
    <property type="entry name" value="DNA POLYMERASE EPSILON CATALYTIC SUBUNIT A"/>
    <property type="match status" value="1"/>
</dbReference>
<dbReference type="Gene3D" id="3.30.420.10">
    <property type="entry name" value="Ribonuclease H-like superfamily/Ribonuclease H"/>
    <property type="match status" value="1"/>
</dbReference>
<dbReference type="Gene3D" id="1.10.132.60">
    <property type="entry name" value="DNA polymerase family B, C-terminal domain"/>
    <property type="match status" value="1"/>
</dbReference>
<dbReference type="GO" id="GO:0008622">
    <property type="term" value="C:epsilon DNA polymerase complex"/>
    <property type="evidence" value="ECO:0007669"/>
    <property type="project" value="InterPro"/>
</dbReference>
<evidence type="ECO:0000256" key="13">
    <source>
        <dbReference type="ARBA" id="ARBA00023125"/>
    </source>
</evidence>
<evidence type="ECO:0000259" key="16">
    <source>
        <dbReference type="SMART" id="SM01159"/>
    </source>
</evidence>
<comment type="catalytic activity">
    <reaction evidence="15">
        <text>DNA(n) + a 2'-deoxyribonucleoside 5'-triphosphate = DNA(n+1) + diphosphate</text>
        <dbReference type="Rhea" id="RHEA:22508"/>
        <dbReference type="Rhea" id="RHEA-COMP:17339"/>
        <dbReference type="Rhea" id="RHEA-COMP:17340"/>
        <dbReference type="ChEBI" id="CHEBI:33019"/>
        <dbReference type="ChEBI" id="CHEBI:61560"/>
        <dbReference type="ChEBI" id="CHEBI:173112"/>
        <dbReference type="EC" id="2.7.7.7"/>
    </reaction>
</comment>
<gene>
    <name evidence="17" type="ORF">CAUJ_LOCUS5642</name>
</gene>
<dbReference type="GO" id="GO:0000166">
    <property type="term" value="F:nucleotide binding"/>
    <property type="evidence" value="ECO:0007669"/>
    <property type="project" value="InterPro"/>
</dbReference>
<dbReference type="OrthoDB" id="10060449at2759"/>
<dbReference type="GO" id="GO:0008310">
    <property type="term" value="F:single-stranded DNA 3'-5' DNA exonuclease activity"/>
    <property type="evidence" value="ECO:0007669"/>
    <property type="project" value="TreeGrafter"/>
</dbReference>
<protein>
    <recommendedName>
        <fullName evidence="15">DNA polymerase epsilon catalytic subunit</fullName>
        <ecNumber evidence="15">2.7.7.7</ecNumber>
    </recommendedName>
</protein>
<dbReference type="EC" id="2.7.7.7" evidence="15"/>
<dbReference type="InterPro" id="IPR042087">
    <property type="entry name" value="DNA_pol_B_thumb"/>
</dbReference>
<evidence type="ECO:0000256" key="11">
    <source>
        <dbReference type="ARBA" id="ARBA00023004"/>
    </source>
</evidence>
<feature type="domain" description="DNA polymerase epsilon catalytic subunit A C-terminal" evidence="16">
    <location>
        <begin position="1459"/>
        <end position="1860"/>
    </location>
</feature>
<dbReference type="Pfam" id="PF22634">
    <property type="entry name" value="POL2_thumb"/>
    <property type="match status" value="1"/>
</dbReference>
<dbReference type="InterPro" id="IPR006172">
    <property type="entry name" value="DNA-dir_DNA_pol_B"/>
</dbReference>
<dbReference type="InterPro" id="IPR023211">
    <property type="entry name" value="DNA_pol_palm_dom_sf"/>
</dbReference>
<keyword evidence="6 15" id="KW-0235">DNA replication</keyword>
<dbReference type="Gene3D" id="3.90.1600.10">
    <property type="entry name" value="Palm domain of DNA polymerase"/>
    <property type="match status" value="1"/>
</dbReference>
<evidence type="ECO:0000256" key="8">
    <source>
        <dbReference type="ARBA" id="ARBA00022771"/>
    </source>
</evidence>
<keyword evidence="4 15" id="KW-0808">Transferase</keyword>
<organism evidence="17 18">
    <name type="scientific">Caenorhabditis auriculariae</name>
    <dbReference type="NCBI Taxonomy" id="2777116"/>
    <lineage>
        <taxon>Eukaryota</taxon>
        <taxon>Metazoa</taxon>
        <taxon>Ecdysozoa</taxon>
        <taxon>Nematoda</taxon>
        <taxon>Chromadorea</taxon>
        <taxon>Rhabditida</taxon>
        <taxon>Rhabditina</taxon>
        <taxon>Rhabditomorpha</taxon>
        <taxon>Rhabditoidea</taxon>
        <taxon>Rhabditidae</taxon>
        <taxon>Peloderinae</taxon>
        <taxon>Caenorhabditis</taxon>
    </lineage>
</organism>
<dbReference type="GO" id="GO:0008270">
    <property type="term" value="F:zinc ion binding"/>
    <property type="evidence" value="ECO:0007669"/>
    <property type="project" value="UniProtKB-KW"/>
</dbReference>
<proteinExistence type="inferred from homology"/>
<dbReference type="InterPro" id="IPR013697">
    <property type="entry name" value="DNA_pol_e_suA_C"/>
</dbReference>
<sequence>MGDKDELVAQAVENDANYEQRIQLIRSNDYIDAKFGFDRYTSTVERKGFLMNLQPAEMIDEQTKQIVSVVDFYFISDMDERFKISYPFRPYMYIATLEGSEHQVQSFLCKKYGNMVTVEYYEKEDLDMKNHLAGLKKPYIKLSFASTVEMSKMKKDLMPLIRKNKERIKKESQYVTYLANNLSGKEADRRDDDVLGDIVDIREYDVPYHMRVSIDEKIFVGLWYDVRGIGPMRVPTIKKKDLANFHAKPKILAFDIETTKLPLKFPDRESDEIMMISYMVDGQGFLIINREIVSADISPFEYAPKPEYKGEFVVWNEVFLIIFLKVRPNIVVTYNGDSFDWPFVEARAKIRGFDMEKEIGFSKDSADEYKSRNCIHMDAYRWVKRDSYLPVGSQNLKAVTKAKLRYDPVEVEPELMCKMARELPQHLANYSVSDAVSTYYLYMKYVHPFIFALCTIIPLGADDVLRKGSGTLCEALLMVEAFHNNIVFPNKFTGAEEAQMTNDGHRIESETYVGGHVEALEAGVFRADIPCRFRLIPSALSQLKDEVPETLKKELIREFGVQLEQVVDFEERCNDLRSMFDTLIETPSRSENPRIYHLDVGAMYPNIILTNRLEPCAMVNEEICMGCSYNRPDAQCKRTMAWEWRGELIPASRGEYQQIIQQLEGESFGKPPKPFHMLDRQERHAIEIKRVKDYSRRVYGKTHMTRLEMRNTTICQRENHFYVETVKAFRDRRYEYKELLKKSKASLDQAIAANDLTTMTTAKLEMVLYESLQLAHKCILNSFYGYVMRKGSRWFSMEMAGIVCHTGANIIREARKLVEQIGKPLELDTDGIWCLIPSSFPENITFQLQNHKRKSVTVSYPGAMLNALVYEGFTNHQYHTLQKDGSYSTSSENSIYFEVDGPYQCMVLPASKEEGKKLKKRYAVFNLDGSLAELKGFELKRRGELNIIKHFQSSVFQTFLGGKSLEEVYKCVSGDANYWLDILYSKGEELSDEELFDLISENRSMSRKLEDYGAQKSTSISTAKRLAEFLGAEMVKDAGLACMFVISKYPMGSPVTERAIPVAIFKSEPKVQAFYLRKWTKLTSLTEDTDIRDLLDWDYYLERLGSCIQKIITIPAALQGVTNPVPRVAHPDWLANKLRNKFDAIRQPRISDLFARCAKTSTAEFAESGKRLRTDDHDSDDVIVEVDESNKENDIENLPKRHRIEEDAKKKKNTIEPETLERKTLAAHGFDEWLGFLKKKWTIQKKKRKEELINRGANIVDEVMNSAREAENERTWQILSIEPTRETSFFNLWVSVNGQMNKFPLKIQRSILVDCKEQREGREVVRRILPHHKLSHFLYEYRADENQMNSLMDKLYAERCCASIVGIYESNVPALFRCLVNLGCVVLPIAPPTNSTYGIDSFKPISLSVERVSYLSETPRIVFLYKFSQDSRHVWSLVDPNTRTASFFVVNRGQLQMPNMDIMYTQAYKKMKEMEKMESCTAEDNIKFNTKQFNSATECNRELGRVLRTAREASSKTTLLILLTDAEPRQLMREVPNVSLFPHVRLHIREPSSLLNVIDWQRVVAKRVIQHFFNSYIFLTDFLEWARYLRIPIGNVPSDLNVFALDLFFARHLKRNGHALWASPTSRPDLGGKELDDMRLAVEWTPLSVDDTVLLNREVFCATACVEVQLSAVAVTALVQRSRVLEAEGAEDAVAFDTAALLPFQSIFGVQNSISSYDEGAAVDGSLKILKQMLTECVRDIAHHNNPRADDIVMSVGRWLHTSGALLYDPALTRSVGILEKKLVLLLCAECERMGAKVVHATSQKLVLNTGKATQNEAKAFAQMLIGSLSTNVLFAALQITPRRYYEALLWMDAYNHTGIGQLEENEVLETAILPDALGRITQSHWRIADELPPEGDVRQEFEKIITGFVMIFLEKRKEMAPNEFDAETYRNIIIEKEIAHRVFRIIAKLTHQSAACAISAAAFVNTICRALAADSACEVAVDSLKENAQRLLDNVKIDESQKSQFKTIFLSNLYCHNCSQSSNVHLSDDAIWNCATCGHRLSVDTVDNMICERLSCLLTAYQLQDHVCLKCKAVRRDNLSLYCECSGDFSNVIDPQSLATEAKTAAAIAKSRDLRRTAELAAWISTANDACFSCCWLSPHRLLHAFAFMKKRAGARDMNSGAGVSTINRAVPLTATTTVTAQLRNNSKTKNRRAVSCEEILPFAVVTMR</sequence>
<keyword evidence="11 15" id="KW-0408">Iron</keyword>
<accession>A0A8S1H3F3</accession>
<keyword evidence="9 15" id="KW-0862">Zinc</keyword>
<comment type="cofactor">
    <cofactor evidence="15">
        <name>[4Fe-4S] cluster</name>
        <dbReference type="ChEBI" id="CHEBI:49883"/>
    </cofactor>
</comment>
<dbReference type="GO" id="GO:0006297">
    <property type="term" value="P:nucleotide-excision repair, DNA gap filling"/>
    <property type="evidence" value="ECO:0007669"/>
    <property type="project" value="TreeGrafter"/>
</dbReference>
<comment type="caution">
    <text evidence="17">The sequence shown here is derived from an EMBL/GenBank/DDBJ whole genome shotgun (WGS) entry which is preliminary data.</text>
</comment>
<keyword evidence="7 15" id="KW-0479">Metal-binding</keyword>
<keyword evidence="5 15" id="KW-0548">Nucleotidyltransferase</keyword>